<proteinExistence type="predicted"/>
<reference evidence="1 2" key="1">
    <citation type="journal article" date="2024" name="Plant J.">
        <title>Genome sequences and population genomics reveal climatic adaptation and genomic divergence between two closely related sweetgum species.</title>
        <authorList>
            <person name="Xu W.Q."/>
            <person name="Ren C.Q."/>
            <person name="Zhang X.Y."/>
            <person name="Comes H.P."/>
            <person name="Liu X.H."/>
            <person name="Li Y.G."/>
            <person name="Kettle C.J."/>
            <person name="Jalonen R."/>
            <person name="Gaisberger H."/>
            <person name="Ma Y.Z."/>
            <person name="Qiu Y.X."/>
        </authorList>
    </citation>
    <scope>NUCLEOTIDE SEQUENCE [LARGE SCALE GENOMIC DNA]</scope>
    <source>
        <strain evidence="1">Hangzhou</strain>
    </source>
</reference>
<accession>A0AAP0RKW9</accession>
<sequence length="98" mass="11134">MCVFLFVVSQYVSLSFGSIVGFATRDWLPVWISSSFSFQGWIFYASLQQDPDVVLVLRVFHGSPSAVYGLEESRASSMSDCLNYLPFDAFSVKWRVAW</sequence>
<protein>
    <submittedName>
        <fullName evidence="1">Uncharacterized protein</fullName>
    </submittedName>
</protein>
<dbReference type="AlphaFoldDB" id="A0AAP0RKW9"/>
<evidence type="ECO:0000313" key="1">
    <source>
        <dbReference type="EMBL" id="KAK9278914.1"/>
    </source>
</evidence>
<gene>
    <name evidence="1" type="ORF">L1049_028495</name>
</gene>
<name>A0AAP0RKW9_LIQFO</name>
<dbReference type="EMBL" id="JBBPBK010000009">
    <property type="protein sequence ID" value="KAK9278914.1"/>
    <property type="molecule type" value="Genomic_DNA"/>
</dbReference>
<keyword evidence="2" id="KW-1185">Reference proteome</keyword>
<organism evidence="1 2">
    <name type="scientific">Liquidambar formosana</name>
    <name type="common">Formosan gum</name>
    <dbReference type="NCBI Taxonomy" id="63359"/>
    <lineage>
        <taxon>Eukaryota</taxon>
        <taxon>Viridiplantae</taxon>
        <taxon>Streptophyta</taxon>
        <taxon>Embryophyta</taxon>
        <taxon>Tracheophyta</taxon>
        <taxon>Spermatophyta</taxon>
        <taxon>Magnoliopsida</taxon>
        <taxon>eudicotyledons</taxon>
        <taxon>Gunneridae</taxon>
        <taxon>Pentapetalae</taxon>
        <taxon>Saxifragales</taxon>
        <taxon>Altingiaceae</taxon>
        <taxon>Liquidambar</taxon>
    </lineage>
</organism>
<dbReference type="Proteomes" id="UP001415857">
    <property type="component" value="Unassembled WGS sequence"/>
</dbReference>
<comment type="caution">
    <text evidence="1">The sequence shown here is derived from an EMBL/GenBank/DDBJ whole genome shotgun (WGS) entry which is preliminary data.</text>
</comment>
<evidence type="ECO:0000313" key="2">
    <source>
        <dbReference type="Proteomes" id="UP001415857"/>
    </source>
</evidence>